<protein>
    <recommendedName>
        <fullName evidence="2">Trichome birefringence-like C-terminal domain-containing protein</fullName>
    </recommendedName>
</protein>
<accession>A0A7J0FNS9</accession>
<dbReference type="Proteomes" id="UP000585474">
    <property type="component" value="Unassembled WGS sequence"/>
</dbReference>
<sequence length="290" mass="34139">MKVWERDTEYTKWRWKPDGCECELPVFNPTRFLELVRGKAMAFVGDSVARNQYKSLKCMLHGVARPVNQTTETGTRVKRYFYTHYNFTLVYIGSTHLVKAVDVDPFSLKPARLHLEEPDETWASRVENMDYVIISAGHWPFRPRSDARRSAEFQGDGNSEDDLATTHFEPEYWEGRGNCVRKRPFTRDEIRIDWYLNMFLKVQMEEFRAAEREGRERGLRFRVLDVTEAMRFRPDAHPNHYGHPPGHPKRYADCLHWCMPGPIDTWNELLLQMLKSENKEGSEDGKGLLY</sequence>
<reference evidence="3 4" key="1">
    <citation type="submission" date="2019-07" db="EMBL/GenBank/DDBJ databases">
        <title>De Novo Assembly of kiwifruit Actinidia rufa.</title>
        <authorList>
            <person name="Sugita-Konishi S."/>
            <person name="Sato K."/>
            <person name="Mori E."/>
            <person name="Abe Y."/>
            <person name="Kisaki G."/>
            <person name="Hamano K."/>
            <person name="Suezawa K."/>
            <person name="Otani M."/>
            <person name="Fukuda T."/>
            <person name="Manabe T."/>
            <person name="Gomi K."/>
            <person name="Tabuchi M."/>
            <person name="Akimitsu K."/>
            <person name="Kataoka I."/>
        </authorList>
    </citation>
    <scope>NUCLEOTIDE SEQUENCE [LARGE SCALE GENOMIC DNA]</scope>
    <source>
        <strain evidence="4">cv. Fuchu</strain>
    </source>
</reference>
<dbReference type="EMBL" id="BJWL01000013">
    <property type="protein sequence ID" value="GFY99819.1"/>
    <property type="molecule type" value="Genomic_DNA"/>
</dbReference>
<comment type="similarity">
    <text evidence="1">Belongs to the PC-esterase family. TBL subfamily.</text>
</comment>
<evidence type="ECO:0000256" key="1">
    <source>
        <dbReference type="ARBA" id="ARBA00007727"/>
    </source>
</evidence>
<evidence type="ECO:0000313" key="4">
    <source>
        <dbReference type="Proteomes" id="UP000585474"/>
    </source>
</evidence>
<name>A0A7J0FNS9_9ERIC</name>
<dbReference type="PANTHER" id="PTHR32285:SF167">
    <property type="entry name" value="TRICHOME BIREFRINGENCE-LIKE N-TERMINAL DOMAIN-CONTAINING PROTEIN"/>
    <property type="match status" value="1"/>
</dbReference>
<dbReference type="GO" id="GO:0016413">
    <property type="term" value="F:O-acetyltransferase activity"/>
    <property type="evidence" value="ECO:0007669"/>
    <property type="project" value="InterPro"/>
</dbReference>
<feature type="domain" description="Trichome birefringence-like C-terminal" evidence="2">
    <location>
        <begin position="164"/>
        <end position="273"/>
    </location>
</feature>
<gene>
    <name evidence="3" type="ORF">Acr_13g0012190</name>
</gene>
<evidence type="ECO:0000259" key="2">
    <source>
        <dbReference type="Pfam" id="PF13839"/>
    </source>
</evidence>
<organism evidence="3 4">
    <name type="scientific">Actinidia rufa</name>
    <dbReference type="NCBI Taxonomy" id="165716"/>
    <lineage>
        <taxon>Eukaryota</taxon>
        <taxon>Viridiplantae</taxon>
        <taxon>Streptophyta</taxon>
        <taxon>Embryophyta</taxon>
        <taxon>Tracheophyta</taxon>
        <taxon>Spermatophyta</taxon>
        <taxon>Magnoliopsida</taxon>
        <taxon>eudicotyledons</taxon>
        <taxon>Gunneridae</taxon>
        <taxon>Pentapetalae</taxon>
        <taxon>asterids</taxon>
        <taxon>Ericales</taxon>
        <taxon>Actinidiaceae</taxon>
        <taxon>Actinidia</taxon>
    </lineage>
</organism>
<dbReference type="InterPro" id="IPR029962">
    <property type="entry name" value="TBL"/>
</dbReference>
<dbReference type="GO" id="GO:0005794">
    <property type="term" value="C:Golgi apparatus"/>
    <property type="evidence" value="ECO:0007669"/>
    <property type="project" value="TreeGrafter"/>
</dbReference>
<dbReference type="Pfam" id="PF13839">
    <property type="entry name" value="PC-Esterase"/>
    <property type="match status" value="2"/>
</dbReference>
<keyword evidence="4" id="KW-1185">Reference proteome</keyword>
<dbReference type="PANTHER" id="PTHR32285">
    <property type="entry name" value="PROTEIN TRICHOME BIREFRINGENCE-LIKE 9-RELATED"/>
    <property type="match status" value="1"/>
</dbReference>
<proteinExistence type="inferred from homology"/>
<feature type="domain" description="Trichome birefringence-like C-terminal" evidence="2">
    <location>
        <begin position="24"/>
        <end position="156"/>
    </location>
</feature>
<dbReference type="InterPro" id="IPR026057">
    <property type="entry name" value="TBL_C"/>
</dbReference>
<comment type="caution">
    <text evidence="3">The sequence shown here is derived from an EMBL/GenBank/DDBJ whole genome shotgun (WGS) entry which is preliminary data.</text>
</comment>
<dbReference type="OrthoDB" id="630188at2759"/>
<evidence type="ECO:0000313" key="3">
    <source>
        <dbReference type="EMBL" id="GFY99819.1"/>
    </source>
</evidence>
<dbReference type="AlphaFoldDB" id="A0A7J0FNS9"/>